<proteinExistence type="inferred from homology"/>
<dbReference type="STRING" id="157463.GCA_001047075_00850"/>
<dbReference type="Gene3D" id="3.50.50.100">
    <property type="match status" value="1"/>
</dbReference>
<evidence type="ECO:0000313" key="7">
    <source>
        <dbReference type="EMBL" id="GAO99937.1"/>
    </source>
</evidence>
<gene>
    <name evidence="7" type="ORF">FFIC_260510</name>
</gene>
<dbReference type="InterPro" id="IPR051169">
    <property type="entry name" value="NADH-Q_oxidoreductase"/>
</dbReference>
<evidence type="ECO:0000256" key="5">
    <source>
        <dbReference type="ARBA" id="ARBA00023002"/>
    </source>
</evidence>
<name>A0A0K8MHI9_9LACO</name>
<dbReference type="RefSeq" id="WP_061993300.1">
    <property type="nucleotide sequence ID" value="NZ_DF968003.1"/>
</dbReference>
<keyword evidence="5" id="KW-0560">Oxidoreductase</keyword>
<keyword evidence="4" id="KW-0274">FAD</keyword>
<dbReference type="EMBL" id="DF968003">
    <property type="protein sequence ID" value="GAO99937.1"/>
    <property type="molecule type" value="Genomic_DNA"/>
</dbReference>
<dbReference type="PRINTS" id="PR00411">
    <property type="entry name" value="PNDRDTASEI"/>
</dbReference>
<dbReference type="GO" id="GO:0003955">
    <property type="term" value="F:NAD(P)H dehydrogenase (quinone) activity"/>
    <property type="evidence" value="ECO:0007669"/>
    <property type="project" value="TreeGrafter"/>
</dbReference>
<evidence type="ECO:0000256" key="3">
    <source>
        <dbReference type="ARBA" id="ARBA00022630"/>
    </source>
</evidence>
<evidence type="ECO:0000313" key="8">
    <source>
        <dbReference type="Proteomes" id="UP000253891"/>
    </source>
</evidence>
<keyword evidence="3" id="KW-0285">Flavoprotein</keyword>
<dbReference type="InterPro" id="IPR023753">
    <property type="entry name" value="FAD/NAD-binding_dom"/>
</dbReference>
<reference evidence="7 8" key="1">
    <citation type="journal article" date="2015" name="BMC Genomics">
        <title>Comparative genomics of Fructobacillus spp. and Leuconostoc spp. reveals niche-specific evolution of Fructobacillus spp.</title>
        <authorList>
            <person name="Endo A."/>
            <person name="Tanizawa Y."/>
            <person name="Tanaka N."/>
            <person name="Maeno S."/>
            <person name="Kumar H."/>
            <person name="Shiwa Y."/>
            <person name="Okada S."/>
            <person name="Yoshikawa H."/>
            <person name="Dicks L."/>
            <person name="Nakagawa J."/>
            <person name="Arita M."/>
        </authorList>
    </citation>
    <scope>NUCLEOTIDE SEQUENCE [LARGE SCALE GENOMIC DNA]</scope>
    <source>
        <strain evidence="7 8">JCM 12225</strain>
    </source>
</reference>
<evidence type="ECO:0000256" key="2">
    <source>
        <dbReference type="ARBA" id="ARBA00005272"/>
    </source>
</evidence>
<dbReference type="OrthoDB" id="9781621at2"/>
<dbReference type="InterPro" id="IPR036188">
    <property type="entry name" value="FAD/NAD-bd_sf"/>
</dbReference>
<dbReference type="PANTHER" id="PTHR42913">
    <property type="entry name" value="APOPTOSIS-INDUCING FACTOR 1"/>
    <property type="match status" value="1"/>
</dbReference>
<evidence type="ECO:0000256" key="4">
    <source>
        <dbReference type="ARBA" id="ARBA00022827"/>
    </source>
</evidence>
<feature type="domain" description="FAD/NAD(P)-binding" evidence="6">
    <location>
        <begin position="5"/>
        <end position="307"/>
    </location>
</feature>
<dbReference type="SUPFAM" id="SSF51905">
    <property type="entry name" value="FAD/NAD(P)-binding domain"/>
    <property type="match status" value="2"/>
</dbReference>
<dbReference type="PANTHER" id="PTHR42913:SF3">
    <property type="entry name" value="64 KDA MITOCHONDRIAL NADH DEHYDROGENASE (EUROFUNG)"/>
    <property type="match status" value="1"/>
</dbReference>
<accession>A0A0K8MHI9</accession>
<dbReference type="Proteomes" id="UP000253891">
    <property type="component" value="Unassembled WGS sequence"/>
</dbReference>
<evidence type="ECO:0000259" key="6">
    <source>
        <dbReference type="Pfam" id="PF07992"/>
    </source>
</evidence>
<dbReference type="GO" id="GO:0019646">
    <property type="term" value="P:aerobic electron transport chain"/>
    <property type="evidence" value="ECO:0007669"/>
    <property type="project" value="TreeGrafter"/>
</dbReference>
<comment type="cofactor">
    <cofactor evidence="1">
        <name>FAD</name>
        <dbReference type="ChEBI" id="CHEBI:57692"/>
    </cofactor>
</comment>
<evidence type="ECO:0000256" key="1">
    <source>
        <dbReference type="ARBA" id="ARBA00001974"/>
    </source>
</evidence>
<sequence length="406" mass="44882">MTKRTIAIVGAGRAGVYIAKKLAYELRKTEHEILLFNDASDDMTLQSVFPQIAVKTVPIESAQYNLHRLFRKNQNVKIINKRVTDLNFDTNTLITKDQVYYYDDLVLTTGSMGSTMGIPGVYENATVFNSFAGALQVRHDLEAFLTAREHGEDPTLNLTVVGGGPSGVELMGELASFKANQKISDDRMTLTLVNSDTNLLTSLSLPDLSIKVKKFLTDRGVTVLNNHSVISLNQNFLTLIDGSQIPVQKVYWATGLQSHPMVNDWGIAISDSGQVTVNKEFQVLSDFGEPLEDVYASGNIATFERGQNEILPQLALASAYAGKIISQQIVYKLGLTKQNKAVKAQKRPRYFISLGKNSGVSNAYGQNGSIGPFARWAKHVINLAFFAEIRSGYGFWHYLRYGLPSK</sequence>
<comment type="similarity">
    <text evidence="2">Belongs to the NADH dehydrogenase family.</text>
</comment>
<dbReference type="PRINTS" id="PR00368">
    <property type="entry name" value="FADPNR"/>
</dbReference>
<organism evidence="7 8">
    <name type="scientific">Fructobacillus ficulneus</name>
    <dbReference type="NCBI Taxonomy" id="157463"/>
    <lineage>
        <taxon>Bacteria</taxon>
        <taxon>Bacillati</taxon>
        <taxon>Bacillota</taxon>
        <taxon>Bacilli</taxon>
        <taxon>Lactobacillales</taxon>
        <taxon>Lactobacillaceae</taxon>
        <taxon>Fructobacillus</taxon>
    </lineage>
</organism>
<dbReference type="Pfam" id="PF07992">
    <property type="entry name" value="Pyr_redox_2"/>
    <property type="match status" value="1"/>
</dbReference>
<keyword evidence="8" id="KW-1185">Reference proteome</keyword>
<dbReference type="AlphaFoldDB" id="A0A0K8MHI9"/>
<protein>
    <submittedName>
        <fullName evidence="7">FAD-dependent pyridine nucleotide-disulfide oxidoreductase</fullName>
    </submittedName>
</protein>